<dbReference type="Proteomes" id="UP000636479">
    <property type="component" value="Unassembled WGS sequence"/>
</dbReference>
<evidence type="ECO:0000313" key="7">
    <source>
        <dbReference type="EMBL" id="KAF7312694.1"/>
    </source>
</evidence>
<comment type="caution">
    <text evidence="9">The sequence shown here is derived from an EMBL/GenBank/DDBJ whole genome shotgun (WGS) entry which is preliminary data.</text>
</comment>
<dbReference type="RefSeq" id="XP_037224802.1">
    <property type="nucleotide sequence ID" value="XM_037359707.1"/>
</dbReference>
<dbReference type="SUPFAM" id="SSF51905">
    <property type="entry name" value="FAD/NAD(P)-binding domain"/>
    <property type="match status" value="1"/>
</dbReference>
<dbReference type="InterPro" id="IPR036188">
    <property type="entry name" value="FAD/NAD-bd_sf"/>
</dbReference>
<evidence type="ECO:0000256" key="5">
    <source>
        <dbReference type="ARBA" id="ARBA00023033"/>
    </source>
</evidence>
<dbReference type="PANTHER" id="PTHR13789:SF309">
    <property type="entry name" value="PUTATIVE (AFU_ORTHOLOGUE AFUA_6G14510)-RELATED"/>
    <property type="match status" value="1"/>
</dbReference>
<accession>A0A8H6T9A6</accession>
<dbReference type="PRINTS" id="PR00420">
    <property type="entry name" value="RNGMNOXGNASE"/>
</dbReference>
<organism evidence="9 10">
    <name type="scientific">Mycena indigotica</name>
    <dbReference type="NCBI Taxonomy" id="2126181"/>
    <lineage>
        <taxon>Eukaryota</taxon>
        <taxon>Fungi</taxon>
        <taxon>Dikarya</taxon>
        <taxon>Basidiomycota</taxon>
        <taxon>Agaricomycotina</taxon>
        <taxon>Agaricomycetes</taxon>
        <taxon>Agaricomycetidae</taxon>
        <taxon>Agaricales</taxon>
        <taxon>Marasmiineae</taxon>
        <taxon>Mycenaceae</taxon>
        <taxon>Mycena</taxon>
    </lineage>
</organism>
<dbReference type="GeneID" id="59342223"/>
<keyword evidence="5" id="KW-0503">Monooxygenase</keyword>
<dbReference type="EMBL" id="JACAZF010000002">
    <property type="protein sequence ID" value="KAF7312696.1"/>
    <property type="molecule type" value="Genomic_DNA"/>
</dbReference>
<dbReference type="EMBL" id="JACAZF010000002">
    <property type="protein sequence ID" value="KAF7312697.1"/>
    <property type="molecule type" value="Genomic_DNA"/>
</dbReference>
<keyword evidence="4" id="KW-0560">Oxidoreductase</keyword>
<evidence type="ECO:0000256" key="2">
    <source>
        <dbReference type="ARBA" id="ARBA00022630"/>
    </source>
</evidence>
<evidence type="ECO:0000256" key="4">
    <source>
        <dbReference type="ARBA" id="ARBA00023002"/>
    </source>
</evidence>
<dbReference type="SUPFAM" id="SSF54373">
    <property type="entry name" value="FAD-linked reductases, C-terminal domain"/>
    <property type="match status" value="1"/>
</dbReference>
<dbReference type="GO" id="GO:0071949">
    <property type="term" value="F:FAD binding"/>
    <property type="evidence" value="ECO:0007669"/>
    <property type="project" value="InterPro"/>
</dbReference>
<dbReference type="OrthoDB" id="9993796at2759"/>
<evidence type="ECO:0000259" key="6">
    <source>
        <dbReference type="Pfam" id="PF01494"/>
    </source>
</evidence>
<evidence type="ECO:0000256" key="1">
    <source>
        <dbReference type="ARBA" id="ARBA00007992"/>
    </source>
</evidence>
<dbReference type="PANTHER" id="PTHR13789">
    <property type="entry name" value="MONOOXYGENASE"/>
    <property type="match status" value="1"/>
</dbReference>
<comment type="similarity">
    <text evidence="1">Belongs to the paxM FAD-dependent monooxygenase family.</text>
</comment>
<dbReference type="Gene3D" id="3.50.50.60">
    <property type="entry name" value="FAD/NAD(P)-binding domain"/>
    <property type="match status" value="1"/>
</dbReference>
<keyword evidence="2" id="KW-0285">Flavoprotein</keyword>
<keyword evidence="10" id="KW-1185">Reference proteome</keyword>
<dbReference type="InterPro" id="IPR002938">
    <property type="entry name" value="FAD-bd"/>
</dbReference>
<keyword evidence="3" id="KW-0274">FAD</keyword>
<dbReference type="EMBL" id="JACAZF010000002">
    <property type="protein sequence ID" value="KAF7312694.1"/>
    <property type="molecule type" value="Genomic_DNA"/>
</dbReference>
<dbReference type="GO" id="GO:0004497">
    <property type="term" value="F:monooxygenase activity"/>
    <property type="evidence" value="ECO:0007669"/>
    <property type="project" value="UniProtKB-KW"/>
</dbReference>
<evidence type="ECO:0000256" key="3">
    <source>
        <dbReference type="ARBA" id="ARBA00022827"/>
    </source>
</evidence>
<sequence length="430" mass="47078">MTGTGARPLNVTVVGAGIGGLAVAAALRKCGHVINVYESFEVKTEIGAGVGMQSNAVRVLKSLGYKRENLKGGIFDGMTIHNAETAKFKKFPTRNWDSLRKEGLENFSCHRGDLHAELLRLATEKDAADGPPAKLHFGNKVVSCDPEAATITLANGETVTSDLVIGADGIHSIVRTSVLGKEVQAEPTGWACYRCMFDASNINDHPEFDWVLKNMNTIRQEGSQLAEHIVYGVRGSTLINFVAFDSHEGRDTKRPIAQPATKEEIWARYPTFHEKFRHLFDLPLATPVLRWELRALPLLPTWIKGRAAIIGDAAHATLPLLGQGAGLALEEAGCLRVLFPAGTTPDQVPARLAAFQDLRKERGEFVNVQSVAQADPEYRVKFTKTSWDEQRAKRAYPGPVPSARKRPFQLESLLASLHFNKSPPTKATLS</sequence>
<evidence type="ECO:0000313" key="8">
    <source>
        <dbReference type="EMBL" id="KAF7312696.1"/>
    </source>
</evidence>
<feature type="domain" description="FAD-binding" evidence="6">
    <location>
        <begin position="10"/>
        <end position="359"/>
    </location>
</feature>
<gene>
    <name evidence="7" type="ORF">MIND_00284000</name>
    <name evidence="8" type="ORF">MIND_00284200</name>
    <name evidence="9" type="ORF">MIND_00284400</name>
</gene>
<evidence type="ECO:0000313" key="9">
    <source>
        <dbReference type="EMBL" id="KAF7312697.1"/>
    </source>
</evidence>
<dbReference type="Pfam" id="PF01494">
    <property type="entry name" value="FAD_binding_3"/>
    <property type="match status" value="1"/>
</dbReference>
<proteinExistence type="inferred from homology"/>
<evidence type="ECO:0000313" key="10">
    <source>
        <dbReference type="Proteomes" id="UP000636479"/>
    </source>
</evidence>
<reference evidence="9" key="1">
    <citation type="submission" date="2020-05" db="EMBL/GenBank/DDBJ databases">
        <title>Mycena genomes resolve the evolution of fungal bioluminescence.</title>
        <authorList>
            <person name="Tsai I.J."/>
        </authorList>
    </citation>
    <scope>NUCLEOTIDE SEQUENCE</scope>
    <source>
        <strain evidence="9">171206Taipei</strain>
    </source>
</reference>
<dbReference type="AlphaFoldDB" id="A0A8H6T9A6"/>
<protein>
    <submittedName>
        <fullName evidence="9">FAD-binding-3 domain-containing protein</fullName>
    </submittedName>
</protein>
<dbReference type="InterPro" id="IPR050493">
    <property type="entry name" value="FAD-dep_Monooxygenase_BioMet"/>
</dbReference>
<name>A0A8H6T9A6_9AGAR</name>